<feature type="region of interest" description="Disordered" evidence="1">
    <location>
        <begin position="620"/>
        <end position="659"/>
    </location>
</feature>
<feature type="region of interest" description="Disordered" evidence="1">
    <location>
        <begin position="116"/>
        <end position="163"/>
    </location>
</feature>
<dbReference type="EnsemblMetazoa" id="XM_050657646.1">
    <property type="protein sequence ID" value="XP_050513603.1"/>
    <property type="gene ID" value="LOC126889385"/>
</dbReference>
<feature type="compositionally biased region" description="Polar residues" evidence="1">
    <location>
        <begin position="620"/>
        <end position="652"/>
    </location>
</feature>
<dbReference type="Proteomes" id="UP001652700">
    <property type="component" value="Unplaced"/>
</dbReference>
<evidence type="ECO:0000313" key="4">
    <source>
        <dbReference type="Proteomes" id="UP001652700"/>
    </source>
</evidence>
<sequence length="877" mass="101359">MNNQEEYEQKENYQKYGNAFHVPAEYGNIFKCKHCLRRSYSKQTWYGGGVHCVSPNIQRPMKSYHEQHYKAEKKRPCQYYQNYKIRCTKKYHDTARFTEFKDVGISSSNLLAKEEKESLNSIKRQKMDSPSNQHLNAHGFENENTSPNKEGSSNSTTVSHNTSSFLAEEKEYLNSIKCQKLDSPSNKHVNAPGFKNGNTSPNKMVNSSSTTFTCGTQINLENCLNKSQTKENEDCKKTCQTEYFVKVECRRHGSMNCFKNNNPNANFSKDENSFHETKKVLENYSNETCRNIVQSNSKTHCVNIKEPCKKIPLAISVKSRTDVKNINVNIEVSLKRKKQKQKSKQKNNNKVKDNIKIEPCPAYTKEQKQQKCMWVRSEPVSIVDIQPQRREKFSFLQFFKFGKKKNAKNSTVIVKTSMPVKEKRVSVLTKDTQEKIQKDEKNAIEKAEANNPVKKVEDLTKAELNNSAVENHKLIVDQRNQPVVNNGTGSKGKNPVQVNNTEDANHKISTSQGNSNQESKKPRKIKRSSFTYIIEKPLEHKKETEKQMFSPGQNIQRIKPSNLFTSNQKETNKVLILQNDHSKATNDKKPEELQKDQVSIGQSNRVNSLLNEIQVENNQAFTSENDQPNTSHSTTNAVDRTTNQAASSSQTNKPDKSILTPHKSAYKKFLAEYEQSKSTKQMNNDKVLTRRDRNSESSSIKHVDSRLIYILRGVPVKGKLLIYSERELQLFHFVSTDKCVYDTKEDIFKWLKIYTRHLLLFYQCNKYKVSVLIKICSNSYHNRCKSNKMLKLAILNNNDANKKINSILDISNFDSLQKTNDISPCRLVQVYHANLRRDIYLINNKYLKITYTDFLKHLVILVHVIYLLLIVYFTFCF</sequence>
<evidence type="ECO:0000256" key="1">
    <source>
        <dbReference type="SAM" id="MobiDB-lite"/>
    </source>
</evidence>
<feature type="transmembrane region" description="Helical" evidence="2">
    <location>
        <begin position="854"/>
        <end position="875"/>
    </location>
</feature>
<keyword evidence="2" id="KW-0812">Transmembrane</keyword>
<evidence type="ECO:0000313" key="3">
    <source>
        <dbReference type="EnsemblMetazoa" id="XP_050513603.1"/>
    </source>
</evidence>
<dbReference type="RefSeq" id="XP_050513603.1">
    <property type="nucleotide sequence ID" value="XM_050657646.1"/>
</dbReference>
<feature type="compositionally biased region" description="Polar residues" evidence="1">
    <location>
        <begin position="496"/>
        <end position="517"/>
    </location>
</feature>
<dbReference type="GeneID" id="126889385"/>
<organism evidence="3 4">
    <name type="scientific">Diabrotica virgifera virgifera</name>
    <name type="common">western corn rootworm</name>
    <dbReference type="NCBI Taxonomy" id="50390"/>
    <lineage>
        <taxon>Eukaryota</taxon>
        <taxon>Metazoa</taxon>
        <taxon>Ecdysozoa</taxon>
        <taxon>Arthropoda</taxon>
        <taxon>Hexapoda</taxon>
        <taxon>Insecta</taxon>
        <taxon>Pterygota</taxon>
        <taxon>Neoptera</taxon>
        <taxon>Endopterygota</taxon>
        <taxon>Coleoptera</taxon>
        <taxon>Polyphaga</taxon>
        <taxon>Cucujiformia</taxon>
        <taxon>Chrysomeloidea</taxon>
        <taxon>Chrysomelidae</taxon>
        <taxon>Galerucinae</taxon>
        <taxon>Diabroticina</taxon>
        <taxon>Diabroticites</taxon>
        <taxon>Diabrotica</taxon>
    </lineage>
</organism>
<feature type="compositionally biased region" description="Basic and acidic residues" evidence="1">
    <location>
        <begin position="581"/>
        <end position="595"/>
    </location>
</feature>
<feature type="compositionally biased region" description="Polar residues" evidence="1">
    <location>
        <begin position="478"/>
        <end position="488"/>
    </location>
</feature>
<feature type="compositionally biased region" description="Low complexity" evidence="1">
    <location>
        <begin position="152"/>
        <end position="163"/>
    </location>
</feature>
<reference evidence="3" key="1">
    <citation type="submission" date="2025-05" db="UniProtKB">
        <authorList>
            <consortium name="EnsemblMetazoa"/>
        </authorList>
    </citation>
    <scope>IDENTIFICATION</scope>
</reference>
<keyword evidence="2" id="KW-0472">Membrane</keyword>
<feature type="region of interest" description="Disordered" evidence="1">
    <location>
        <begin position="581"/>
        <end position="603"/>
    </location>
</feature>
<name>A0ABM5KTT9_DIAVI</name>
<keyword evidence="4" id="KW-1185">Reference proteome</keyword>
<proteinExistence type="predicted"/>
<accession>A0ABM5KTT9</accession>
<evidence type="ECO:0000256" key="2">
    <source>
        <dbReference type="SAM" id="Phobius"/>
    </source>
</evidence>
<protein>
    <submittedName>
        <fullName evidence="3">Uncharacterized protein</fullName>
    </submittedName>
</protein>
<feature type="compositionally biased region" description="Polar residues" evidence="1">
    <location>
        <begin position="142"/>
        <end position="151"/>
    </location>
</feature>
<feature type="region of interest" description="Disordered" evidence="1">
    <location>
        <begin position="477"/>
        <end position="530"/>
    </location>
</feature>
<keyword evidence="2" id="KW-1133">Transmembrane helix</keyword>